<name>A0A5B7IPP8_PORTR</name>
<organism evidence="1 2">
    <name type="scientific">Portunus trituberculatus</name>
    <name type="common">Swimming crab</name>
    <name type="synonym">Neptunus trituberculatus</name>
    <dbReference type="NCBI Taxonomy" id="210409"/>
    <lineage>
        <taxon>Eukaryota</taxon>
        <taxon>Metazoa</taxon>
        <taxon>Ecdysozoa</taxon>
        <taxon>Arthropoda</taxon>
        <taxon>Crustacea</taxon>
        <taxon>Multicrustacea</taxon>
        <taxon>Malacostraca</taxon>
        <taxon>Eumalacostraca</taxon>
        <taxon>Eucarida</taxon>
        <taxon>Decapoda</taxon>
        <taxon>Pleocyemata</taxon>
        <taxon>Brachyura</taxon>
        <taxon>Eubrachyura</taxon>
        <taxon>Portunoidea</taxon>
        <taxon>Portunidae</taxon>
        <taxon>Portuninae</taxon>
        <taxon>Portunus</taxon>
    </lineage>
</organism>
<proteinExistence type="predicted"/>
<dbReference type="Proteomes" id="UP000324222">
    <property type="component" value="Unassembled WGS sequence"/>
</dbReference>
<dbReference type="AlphaFoldDB" id="A0A5B7IPP8"/>
<sequence length="64" mass="7028">MLGYDEATQDSLLLKQKALVSPLHLSFTPSLRSRLAKHVRPCIRPGWDWGRGGAGKEQGRGRAG</sequence>
<protein>
    <submittedName>
        <fullName evidence="1">Uncharacterized protein</fullName>
    </submittedName>
</protein>
<evidence type="ECO:0000313" key="1">
    <source>
        <dbReference type="EMBL" id="MPC85832.1"/>
    </source>
</evidence>
<accession>A0A5B7IPP8</accession>
<comment type="caution">
    <text evidence="1">The sequence shown here is derived from an EMBL/GenBank/DDBJ whole genome shotgun (WGS) entry which is preliminary data.</text>
</comment>
<dbReference type="EMBL" id="VSRR010069714">
    <property type="protein sequence ID" value="MPC85832.1"/>
    <property type="molecule type" value="Genomic_DNA"/>
</dbReference>
<evidence type="ECO:0000313" key="2">
    <source>
        <dbReference type="Proteomes" id="UP000324222"/>
    </source>
</evidence>
<reference evidence="1 2" key="1">
    <citation type="submission" date="2019-05" db="EMBL/GenBank/DDBJ databases">
        <title>Another draft genome of Portunus trituberculatus and its Hox gene families provides insights of decapod evolution.</title>
        <authorList>
            <person name="Jeong J.-H."/>
            <person name="Song I."/>
            <person name="Kim S."/>
            <person name="Choi T."/>
            <person name="Kim D."/>
            <person name="Ryu S."/>
            <person name="Kim W."/>
        </authorList>
    </citation>
    <scope>NUCLEOTIDE SEQUENCE [LARGE SCALE GENOMIC DNA]</scope>
    <source>
        <tissue evidence="1">Muscle</tissue>
    </source>
</reference>
<gene>
    <name evidence="1" type="ORF">E2C01_080630</name>
</gene>
<keyword evidence="2" id="KW-1185">Reference proteome</keyword>